<dbReference type="NCBIfam" id="TIGR01352">
    <property type="entry name" value="tonB_Cterm"/>
    <property type="match status" value="1"/>
</dbReference>
<reference evidence="7 8" key="1">
    <citation type="submission" date="2019-07" db="EMBL/GenBank/DDBJ databases">
        <title>Sphingomonas solaris sp. nov., isolated from a solar panel from Boston, Massachusetts.</title>
        <authorList>
            <person name="Tanner K."/>
            <person name="Pascual J."/>
            <person name="Mancuso C."/>
            <person name="Pereto J."/>
            <person name="Khalil A."/>
            <person name="Vilanova C."/>
        </authorList>
    </citation>
    <scope>NUCLEOTIDE SEQUENCE [LARGE SCALE GENOMIC DNA]</scope>
    <source>
        <strain evidence="7 8">R4DWN</strain>
    </source>
</reference>
<gene>
    <name evidence="7" type="ORF">FOY91_12035</name>
</gene>
<dbReference type="InterPro" id="IPR006260">
    <property type="entry name" value="TonB/TolA_C"/>
</dbReference>
<dbReference type="GO" id="GO:0055085">
    <property type="term" value="P:transmembrane transport"/>
    <property type="evidence" value="ECO:0007669"/>
    <property type="project" value="InterPro"/>
</dbReference>
<dbReference type="RefSeq" id="WP_145152013.1">
    <property type="nucleotide sequence ID" value="NZ_VNIM01000046.1"/>
</dbReference>
<dbReference type="OrthoDB" id="7585155at2"/>
<keyword evidence="5" id="KW-0732">Signal</keyword>
<keyword evidence="2" id="KW-0812">Transmembrane</keyword>
<feature type="signal peptide" evidence="5">
    <location>
        <begin position="1"/>
        <end position="27"/>
    </location>
</feature>
<name>A0A558R256_9SPHN</name>
<proteinExistence type="predicted"/>
<dbReference type="EMBL" id="VNIM01000046">
    <property type="protein sequence ID" value="TVV73463.1"/>
    <property type="molecule type" value="Genomic_DNA"/>
</dbReference>
<feature type="domain" description="TonB C-terminal" evidence="6">
    <location>
        <begin position="33"/>
        <end position="127"/>
    </location>
</feature>
<dbReference type="GO" id="GO:0016020">
    <property type="term" value="C:membrane"/>
    <property type="evidence" value="ECO:0007669"/>
    <property type="project" value="UniProtKB-SubCell"/>
</dbReference>
<accession>A0A558R256</accession>
<dbReference type="PROSITE" id="PS52015">
    <property type="entry name" value="TONB_CTD"/>
    <property type="match status" value="1"/>
</dbReference>
<evidence type="ECO:0000259" key="6">
    <source>
        <dbReference type="PROSITE" id="PS52015"/>
    </source>
</evidence>
<keyword evidence="8" id="KW-1185">Reference proteome</keyword>
<evidence type="ECO:0000313" key="7">
    <source>
        <dbReference type="EMBL" id="TVV73463.1"/>
    </source>
</evidence>
<evidence type="ECO:0000256" key="2">
    <source>
        <dbReference type="ARBA" id="ARBA00022692"/>
    </source>
</evidence>
<dbReference type="Proteomes" id="UP000318681">
    <property type="component" value="Unassembled WGS sequence"/>
</dbReference>
<dbReference type="Pfam" id="PF03544">
    <property type="entry name" value="TonB_C"/>
    <property type="match status" value="1"/>
</dbReference>
<comment type="subcellular location">
    <subcellularLocation>
        <location evidence="1">Membrane</location>
        <topology evidence="1">Single-pass membrane protein</topology>
    </subcellularLocation>
</comment>
<dbReference type="SUPFAM" id="SSF74653">
    <property type="entry name" value="TolA/TonB C-terminal domain"/>
    <property type="match status" value="1"/>
</dbReference>
<evidence type="ECO:0000313" key="8">
    <source>
        <dbReference type="Proteomes" id="UP000318681"/>
    </source>
</evidence>
<sequence>MTPRPLRLPVAATLALTIALSATPATAKDRSATAVAQAPETWIVADDYPAAALKAGTEGVSAVRWDITPEGKAENCSVTTSSGSPDLDQAACTAIVGRARYVPALDKKGRPVRSFATRRVRWQIPIGQPDTSVPYVLRGF</sequence>
<dbReference type="Gene3D" id="3.30.1150.10">
    <property type="match status" value="1"/>
</dbReference>
<evidence type="ECO:0000256" key="5">
    <source>
        <dbReference type="SAM" id="SignalP"/>
    </source>
</evidence>
<dbReference type="AlphaFoldDB" id="A0A558R256"/>
<feature type="chain" id="PRO_5022047135" evidence="5">
    <location>
        <begin position="28"/>
        <end position="140"/>
    </location>
</feature>
<keyword evidence="4" id="KW-0472">Membrane</keyword>
<protein>
    <submittedName>
        <fullName evidence="7">Energy transducer TonB</fullName>
    </submittedName>
</protein>
<comment type="caution">
    <text evidence="7">The sequence shown here is derived from an EMBL/GenBank/DDBJ whole genome shotgun (WGS) entry which is preliminary data.</text>
</comment>
<keyword evidence="3" id="KW-1133">Transmembrane helix</keyword>
<evidence type="ECO:0000256" key="4">
    <source>
        <dbReference type="ARBA" id="ARBA00023136"/>
    </source>
</evidence>
<organism evidence="7 8">
    <name type="scientific">Alterirhizorhabdus solaris</name>
    <dbReference type="NCBI Taxonomy" id="2529389"/>
    <lineage>
        <taxon>Bacteria</taxon>
        <taxon>Pseudomonadati</taxon>
        <taxon>Pseudomonadota</taxon>
        <taxon>Alphaproteobacteria</taxon>
        <taxon>Sphingomonadales</taxon>
        <taxon>Rhizorhabdaceae</taxon>
        <taxon>Alterirhizorhabdus</taxon>
    </lineage>
</organism>
<evidence type="ECO:0000256" key="3">
    <source>
        <dbReference type="ARBA" id="ARBA00022989"/>
    </source>
</evidence>
<evidence type="ECO:0000256" key="1">
    <source>
        <dbReference type="ARBA" id="ARBA00004167"/>
    </source>
</evidence>
<dbReference type="InterPro" id="IPR037682">
    <property type="entry name" value="TonB_C"/>
</dbReference>